<sequence>MRRNPIRSSKLFYDPKIFNVNRWTPTTELNKRIIEEIKKFNVYNATIPIFQLASSNLLPRLFIPIYDSSTEHYDVSNVSDLLTPKNYIYWMTGLFFGNADLLKTFNNTRKKINSCILNGTPEKALTLIDELNIRCKSWWAVQIKLHILKEFNLGDTRDYLEKLPTMFPRANIKNKISELLLISESSSYEIFTREFLLRMDEYRSSCVQSAIDAGAVESLKYLPPYMDNKRKLSLDLIKLENYESLIDQYIFLKEIILEDDVLNSIPIDLKPLLLELSELVEDDELRALINDNNTTKENIREITKLYTMGCYEVARKSIDSLIVNSTDEYYGLIEILTRTKIYLDETSQEDTLLNKITANFSRILQCDKNTLDSLDFLKSICFKFKLESWAKSLTFHLLSTLEEIVDLDDVESARKQTRILGELNTSKARIKNYSPKPSLSEYGKLPEYRALKYGKNDTSKVLVDSSIIPIKSDFIKTQCRYFIENNKFTEAIDFCIENYLSNTFTSLYLPIATLCRLVTDIDKNDNDIFISTLVIYDIMARVINNNYEDIKTDLFEEFMDFNKTHRPSKIFETNQFSAKEEYFLKYICIPSQLDNFTDYVSNDDVVHERIAILDLLINAKSNNEEQIKKEKDSVLENLFSEKLRAKIESGKLYVDVHSLVNKRKHFYQNLFEQAIEVKGGILLTPLDQSKGINSEDLFEIAEGNAVASSKKMEMLFTIFRNIVADFALDENYGLDKYLSAEIRHIVFTTQIRSCFEKTHLVTIKKEGKYLSNVYWTDKYSYVNNHIVSKFDELLSHFSEKIDNLLYEVNENFRVEISDLKSKHVFNYIAYHHRLVRISEIITNASDYEEFFSNLIDYMWEITAENARSAQDKLNDYLAPEILNALDLLEEGINSVKRDAAIIELTQEIKNTRTLFKKEIELVLNWFRFVGSDDINNYEKLSVVLEATMSSFEEIYGHKYHPPIYEFVKNDLILNYRESRSLFISLFTALENSCKYAHPNTEVYVSHDNSGGINTIRITNKLNIISQGEARQLIAREKSKWNEKHSSLSTREGGSGLYKIYSTLKNSSDGFCFDIETADNYFISIFRLRNEYFDHRRQFIKA</sequence>
<accession>A0ABD4K4A3</accession>
<gene>
    <name evidence="1" type="ORF">ISP11_01260</name>
</gene>
<proteinExistence type="predicted"/>
<dbReference type="AlphaFoldDB" id="A0ABD4K4A3"/>
<evidence type="ECO:0000313" key="2">
    <source>
        <dbReference type="Proteomes" id="UP000628560"/>
    </source>
</evidence>
<comment type="caution">
    <text evidence="1">The sequence shown here is derived from an EMBL/GenBank/DDBJ whole genome shotgun (WGS) entry which is preliminary data.</text>
</comment>
<evidence type="ECO:0000313" key="1">
    <source>
        <dbReference type="EMBL" id="MBF4176481.1"/>
    </source>
</evidence>
<evidence type="ECO:0008006" key="3">
    <source>
        <dbReference type="Google" id="ProtNLM"/>
    </source>
</evidence>
<dbReference type="RefSeq" id="WP_194512154.1">
    <property type="nucleotide sequence ID" value="NZ_JADIXP010000001.1"/>
</dbReference>
<dbReference type="EMBL" id="JADIXP010000001">
    <property type="protein sequence ID" value="MBF4176481.1"/>
    <property type="molecule type" value="Genomic_DNA"/>
</dbReference>
<name>A0ABD4K4A3_9ENTR</name>
<organism evidence="1 2">
    <name type="scientific">Lelliottia nimipressuralis</name>
    <dbReference type="NCBI Taxonomy" id="69220"/>
    <lineage>
        <taxon>Bacteria</taxon>
        <taxon>Pseudomonadati</taxon>
        <taxon>Pseudomonadota</taxon>
        <taxon>Gammaproteobacteria</taxon>
        <taxon>Enterobacterales</taxon>
        <taxon>Enterobacteriaceae</taxon>
        <taxon>Lelliottia</taxon>
    </lineage>
</organism>
<dbReference type="Proteomes" id="UP000628560">
    <property type="component" value="Unassembled WGS sequence"/>
</dbReference>
<reference evidence="1 2" key="1">
    <citation type="submission" date="2020-11" db="EMBL/GenBank/DDBJ databases">
        <title>Identification of Lelliottia nimipressuralis from Wound Infection by Whole Genome-Based Bacterial Identification.</title>
        <authorList>
            <person name="Navarathna D.H."/>
            <person name="Choi H."/>
            <person name="Jinadatha C."/>
            <person name="Chatterjee P."/>
            <person name="Hwang M."/>
        </authorList>
    </citation>
    <scope>NUCLEOTIDE SEQUENCE [LARGE SCALE GENOMIC DNA]</scope>
    <source>
        <strain evidence="1 2">DN2020</strain>
    </source>
</reference>
<protein>
    <recommendedName>
        <fullName evidence="3">ATP-binding protein</fullName>
    </recommendedName>
</protein>